<evidence type="ECO:0000313" key="1">
    <source>
        <dbReference type="EMBL" id="GHA27703.1"/>
    </source>
</evidence>
<reference evidence="1" key="2">
    <citation type="submission" date="2020-09" db="EMBL/GenBank/DDBJ databases">
        <authorList>
            <person name="Sun Q."/>
            <person name="Kim S."/>
        </authorList>
    </citation>
    <scope>NUCLEOTIDE SEQUENCE</scope>
    <source>
        <strain evidence="1">KCTC 32437</strain>
    </source>
</reference>
<organism evidence="1 2">
    <name type="scientific">Devosia pacifica</name>
    <dbReference type="NCBI Taxonomy" id="1335967"/>
    <lineage>
        <taxon>Bacteria</taxon>
        <taxon>Pseudomonadati</taxon>
        <taxon>Pseudomonadota</taxon>
        <taxon>Alphaproteobacteria</taxon>
        <taxon>Hyphomicrobiales</taxon>
        <taxon>Devosiaceae</taxon>
        <taxon>Devosia</taxon>
    </lineage>
</organism>
<dbReference type="Pfam" id="PF05489">
    <property type="entry name" value="Phage_tail_X"/>
    <property type="match status" value="1"/>
</dbReference>
<evidence type="ECO:0008006" key="3">
    <source>
        <dbReference type="Google" id="ProtNLM"/>
    </source>
</evidence>
<dbReference type="EMBL" id="BMZE01000002">
    <property type="protein sequence ID" value="GHA27703.1"/>
    <property type="molecule type" value="Genomic_DNA"/>
</dbReference>
<sequence>METVTITRERMALDLLLWRRFGGAGRALIASTLTLNPGLAALGPVLPLGAVVTLPEPPIEASQRSRKVLSLFGDA</sequence>
<evidence type="ECO:0000313" key="2">
    <source>
        <dbReference type="Proteomes" id="UP000646579"/>
    </source>
</evidence>
<dbReference type="AlphaFoldDB" id="A0A918S9J3"/>
<comment type="caution">
    <text evidence="1">The sequence shown here is derived from an EMBL/GenBank/DDBJ whole genome shotgun (WGS) entry which is preliminary data.</text>
</comment>
<proteinExistence type="predicted"/>
<protein>
    <recommendedName>
        <fullName evidence="3">Phage tail protein</fullName>
    </recommendedName>
</protein>
<dbReference type="InterPro" id="IPR008861">
    <property type="entry name" value="GpX-like"/>
</dbReference>
<dbReference type="Proteomes" id="UP000646579">
    <property type="component" value="Unassembled WGS sequence"/>
</dbReference>
<reference evidence="1" key="1">
    <citation type="journal article" date="2014" name="Int. J. Syst. Evol. Microbiol.">
        <title>Complete genome sequence of Corynebacterium casei LMG S-19264T (=DSM 44701T), isolated from a smear-ripened cheese.</title>
        <authorList>
            <consortium name="US DOE Joint Genome Institute (JGI-PGF)"/>
            <person name="Walter F."/>
            <person name="Albersmeier A."/>
            <person name="Kalinowski J."/>
            <person name="Ruckert C."/>
        </authorList>
    </citation>
    <scope>NUCLEOTIDE SEQUENCE</scope>
    <source>
        <strain evidence="1">KCTC 32437</strain>
    </source>
</reference>
<dbReference type="RefSeq" id="WP_189425951.1">
    <property type="nucleotide sequence ID" value="NZ_BMZE01000002.1"/>
</dbReference>
<accession>A0A918S9J3</accession>
<gene>
    <name evidence="1" type="ORF">GCM10007989_24480</name>
</gene>
<name>A0A918S9J3_9HYPH</name>
<keyword evidence="2" id="KW-1185">Reference proteome</keyword>